<organism evidence="5 6">
    <name type="scientific">Talaromyces islandicus</name>
    <name type="common">Penicillium islandicum</name>
    <dbReference type="NCBI Taxonomy" id="28573"/>
    <lineage>
        <taxon>Eukaryota</taxon>
        <taxon>Fungi</taxon>
        <taxon>Dikarya</taxon>
        <taxon>Ascomycota</taxon>
        <taxon>Pezizomycotina</taxon>
        <taxon>Eurotiomycetes</taxon>
        <taxon>Eurotiomycetidae</taxon>
        <taxon>Eurotiales</taxon>
        <taxon>Trichocomaceae</taxon>
        <taxon>Talaromyces</taxon>
        <taxon>Talaromyces sect. Islandici</taxon>
    </lineage>
</organism>
<name>A0A0U1LYK0_TALIS</name>
<dbReference type="EMBL" id="CVMT01000004">
    <property type="protein sequence ID" value="CRG88202.1"/>
    <property type="molecule type" value="Genomic_DNA"/>
</dbReference>
<dbReference type="PANTHER" id="PTHR14790">
    <property type="entry name" value="RECQ-MEDIATED GENOME INSTABILITY PROTEIN 1 RMI1"/>
    <property type="match status" value="1"/>
</dbReference>
<dbReference type="OMA" id="MTSPDQI"/>
<accession>A0A0U1LYK0</accession>
<dbReference type="InterPro" id="IPR049363">
    <property type="entry name" value="RMI1_N"/>
</dbReference>
<dbReference type="SMART" id="SM01161">
    <property type="entry name" value="DUF1767"/>
    <property type="match status" value="1"/>
</dbReference>
<proteinExistence type="inferred from homology"/>
<dbReference type="Gene3D" id="2.40.50.770">
    <property type="entry name" value="RecQ-mediated genome instability protein Rmi1, C-terminal domain"/>
    <property type="match status" value="1"/>
</dbReference>
<evidence type="ECO:0000313" key="5">
    <source>
        <dbReference type="EMBL" id="CRG88202.1"/>
    </source>
</evidence>
<dbReference type="OrthoDB" id="341511at2759"/>
<feature type="domain" description="RecQ mediated genome instability protein 1 OB-fold" evidence="3">
    <location>
        <begin position="70"/>
        <end position="224"/>
    </location>
</feature>
<dbReference type="AlphaFoldDB" id="A0A0U1LYK0"/>
<evidence type="ECO:0000259" key="4">
    <source>
        <dbReference type="Pfam" id="PF21000"/>
    </source>
</evidence>
<dbReference type="Pfam" id="PF08585">
    <property type="entry name" value="RMI1_N_C"/>
    <property type="match status" value="1"/>
</dbReference>
<dbReference type="InterPro" id="IPR042470">
    <property type="entry name" value="RMI1_N_C_sf"/>
</dbReference>
<evidence type="ECO:0000259" key="3">
    <source>
        <dbReference type="Pfam" id="PF08585"/>
    </source>
</evidence>
<evidence type="ECO:0000313" key="6">
    <source>
        <dbReference type="Proteomes" id="UP000054383"/>
    </source>
</evidence>
<dbReference type="Pfam" id="PF21000">
    <property type="entry name" value="RMI1_N_N"/>
    <property type="match status" value="1"/>
</dbReference>
<dbReference type="PANTHER" id="PTHR14790:SF15">
    <property type="entry name" value="RECQ-MEDIATED GENOME INSTABILITY PROTEIN 1"/>
    <property type="match status" value="1"/>
</dbReference>
<reference evidence="5 6" key="1">
    <citation type="submission" date="2015-04" db="EMBL/GenBank/DDBJ databases">
        <authorList>
            <person name="Syromyatnikov M.Y."/>
            <person name="Popov V.N."/>
        </authorList>
    </citation>
    <scope>NUCLEOTIDE SEQUENCE [LARGE SCALE GENOMIC DNA]</scope>
    <source>
        <strain evidence="5">WF-38-12</strain>
    </source>
</reference>
<evidence type="ECO:0000256" key="2">
    <source>
        <dbReference type="ARBA" id="ARBA00018987"/>
    </source>
</evidence>
<evidence type="ECO:0000256" key="1">
    <source>
        <dbReference type="ARBA" id="ARBA00006395"/>
    </source>
</evidence>
<protein>
    <recommendedName>
        <fullName evidence="2">RecQ-mediated genome instability protein 1</fullName>
    </recommendedName>
</protein>
<dbReference type="STRING" id="28573.A0A0U1LYK0"/>
<dbReference type="GO" id="GO:0000724">
    <property type="term" value="P:double-strand break repair via homologous recombination"/>
    <property type="evidence" value="ECO:0007669"/>
    <property type="project" value="TreeGrafter"/>
</dbReference>
<dbReference type="Proteomes" id="UP000054383">
    <property type="component" value="Unassembled WGS sequence"/>
</dbReference>
<gene>
    <name evidence="5" type="ORF">PISL3812_05229</name>
</gene>
<sequence>MSNHEEHIRSHLLTSKSLPVSPSWMASFFASISQNQQRAPLSALTQTAVFRILASNFTESLSTSSPTTLLPRDISDPAVQERRIPGPVPVQVLDIEDIGMSLWAQVERIEQVERGETVRGREIVRNVNVDGVDSENNGNATIAPGNTIGHGPHRLVLQDSLGTKAVALELKDIPGIAIDKISVGAKLVLKNTTVGRGMILMTPDTVTLLGGKIEAMDTIWRQTRKERLLAKIQNLEGEQRQNSANNGDAMEE</sequence>
<feature type="domain" description="RMI1 N-terminal" evidence="4">
    <location>
        <begin position="13"/>
        <end position="60"/>
    </location>
</feature>
<comment type="similarity">
    <text evidence="1">Belongs to the RMI1 family.</text>
</comment>
<dbReference type="InterPro" id="IPR013894">
    <property type="entry name" value="RMI1_OB"/>
</dbReference>
<dbReference type="GO" id="GO:0000712">
    <property type="term" value="P:resolution of meiotic recombination intermediates"/>
    <property type="evidence" value="ECO:0007669"/>
    <property type="project" value="TreeGrafter"/>
</dbReference>
<dbReference type="GO" id="GO:0016604">
    <property type="term" value="C:nuclear body"/>
    <property type="evidence" value="ECO:0007669"/>
    <property type="project" value="TreeGrafter"/>
</dbReference>
<keyword evidence="6" id="KW-1185">Reference proteome</keyword>
<dbReference type="GO" id="GO:0031422">
    <property type="term" value="C:RecQ family helicase-topoisomerase III complex"/>
    <property type="evidence" value="ECO:0007669"/>
    <property type="project" value="TreeGrafter"/>
</dbReference>